<dbReference type="Proteomes" id="UP000682733">
    <property type="component" value="Unassembled WGS sequence"/>
</dbReference>
<evidence type="ECO:0000256" key="1">
    <source>
        <dbReference type="SAM" id="MobiDB-lite"/>
    </source>
</evidence>
<reference evidence="3" key="1">
    <citation type="submission" date="2021-02" db="EMBL/GenBank/DDBJ databases">
        <authorList>
            <person name="Nowell W R."/>
        </authorList>
    </citation>
    <scope>NUCLEOTIDE SEQUENCE</scope>
</reference>
<comment type="caution">
    <text evidence="3">The sequence shown here is derived from an EMBL/GenBank/DDBJ whole genome shotgun (WGS) entry which is preliminary data.</text>
</comment>
<sequence length="91" mass="10674">HIEQMIWWPAKILNLYRQGEIEVEYLVSNDKEILKDDSIELFNEFYHKYHKSDVEKTDSTYREAIKQAQNALEDSTRSATRVAPATIATNN</sequence>
<dbReference type="Proteomes" id="UP000677228">
    <property type="component" value="Unassembled WGS sequence"/>
</dbReference>
<dbReference type="AlphaFoldDB" id="A0A8S2I7K6"/>
<dbReference type="EMBL" id="CAJNOK010004660">
    <property type="protein sequence ID" value="CAF0945041.1"/>
    <property type="molecule type" value="Genomic_DNA"/>
</dbReference>
<dbReference type="SUPFAM" id="SSF63748">
    <property type="entry name" value="Tudor/PWWP/MBT"/>
    <property type="match status" value="1"/>
</dbReference>
<accession>A0A8S2I7K6</accession>
<feature type="non-terminal residue" evidence="3">
    <location>
        <position position="1"/>
    </location>
</feature>
<evidence type="ECO:0000313" key="2">
    <source>
        <dbReference type="EMBL" id="CAF0945041.1"/>
    </source>
</evidence>
<evidence type="ECO:0000313" key="3">
    <source>
        <dbReference type="EMBL" id="CAF3719727.1"/>
    </source>
</evidence>
<name>A0A8S2I7K6_9BILA</name>
<feature type="region of interest" description="Disordered" evidence="1">
    <location>
        <begin position="72"/>
        <end position="91"/>
    </location>
</feature>
<protein>
    <submittedName>
        <fullName evidence="3">Uncharacterized protein</fullName>
    </submittedName>
</protein>
<gene>
    <name evidence="2" type="ORF">OVA965_LOCUS11843</name>
    <name evidence="3" type="ORF">TMI583_LOCUS11847</name>
</gene>
<dbReference type="CDD" id="cd05162">
    <property type="entry name" value="PWWP"/>
    <property type="match status" value="1"/>
</dbReference>
<organism evidence="3 4">
    <name type="scientific">Didymodactylos carnosus</name>
    <dbReference type="NCBI Taxonomy" id="1234261"/>
    <lineage>
        <taxon>Eukaryota</taxon>
        <taxon>Metazoa</taxon>
        <taxon>Spiralia</taxon>
        <taxon>Gnathifera</taxon>
        <taxon>Rotifera</taxon>
        <taxon>Eurotatoria</taxon>
        <taxon>Bdelloidea</taxon>
        <taxon>Philodinida</taxon>
        <taxon>Philodinidae</taxon>
        <taxon>Didymodactylos</taxon>
    </lineage>
</organism>
<proteinExistence type="predicted"/>
<dbReference type="Gene3D" id="2.30.30.140">
    <property type="match status" value="1"/>
</dbReference>
<dbReference type="EMBL" id="CAJOBA010004665">
    <property type="protein sequence ID" value="CAF3719727.1"/>
    <property type="molecule type" value="Genomic_DNA"/>
</dbReference>
<evidence type="ECO:0000313" key="4">
    <source>
        <dbReference type="Proteomes" id="UP000682733"/>
    </source>
</evidence>